<keyword evidence="2" id="KW-1185">Reference proteome</keyword>
<dbReference type="Proteomes" id="UP001408789">
    <property type="component" value="Unassembled WGS sequence"/>
</dbReference>
<gene>
    <name evidence="1" type="ORF">SSX86_030200</name>
</gene>
<dbReference type="PANTHER" id="PTHR48458:SF1">
    <property type="entry name" value="SET DOMAIN-CONTAINING PROTEIN"/>
    <property type="match status" value="1"/>
</dbReference>
<organism evidence="1 2">
    <name type="scientific">Deinandra increscens subsp. villosa</name>
    <dbReference type="NCBI Taxonomy" id="3103831"/>
    <lineage>
        <taxon>Eukaryota</taxon>
        <taxon>Viridiplantae</taxon>
        <taxon>Streptophyta</taxon>
        <taxon>Embryophyta</taxon>
        <taxon>Tracheophyta</taxon>
        <taxon>Spermatophyta</taxon>
        <taxon>Magnoliopsida</taxon>
        <taxon>eudicotyledons</taxon>
        <taxon>Gunneridae</taxon>
        <taxon>Pentapetalae</taxon>
        <taxon>asterids</taxon>
        <taxon>campanulids</taxon>
        <taxon>Asterales</taxon>
        <taxon>Asteraceae</taxon>
        <taxon>Asteroideae</taxon>
        <taxon>Heliantheae alliance</taxon>
        <taxon>Madieae</taxon>
        <taxon>Madiinae</taxon>
        <taxon>Deinandra</taxon>
    </lineage>
</organism>
<evidence type="ECO:0000313" key="2">
    <source>
        <dbReference type="Proteomes" id="UP001408789"/>
    </source>
</evidence>
<dbReference type="InterPro" id="IPR053114">
    <property type="entry name" value="ATXR5/ATXR6"/>
</dbReference>
<feature type="non-terminal residue" evidence="1">
    <location>
        <position position="1"/>
    </location>
</feature>
<dbReference type="AlphaFoldDB" id="A0AAP0C6V3"/>
<dbReference type="PANTHER" id="PTHR48458">
    <property type="entry name" value="SET DOMAIN-CONTAINING PROTEIN"/>
    <property type="match status" value="1"/>
</dbReference>
<proteinExistence type="predicted"/>
<dbReference type="SUPFAM" id="SSF82199">
    <property type="entry name" value="SET domain"/>
    <property type="match status" value="1"/>
</dbReference>
<dbReference type="InterPro" id="IPR046341">
    <property type="entry name" value="SET_dom_sf"/>
</dbReference>
<protein>
    <submittedName>
        <fullName evidence="1">Uncharacterized protein</fullName>
    </submittedName>
</protein>
<name>A0AAP0C6V3_9ASTR</name>
<sequence>IDVLFGPFIPGAEAMFVDILRFACFADYMHHCSEADRPIKDMTLIAEYIGDVDYINNREHDDCESMMSLLLASDPSKSLVICPDQCGKIARFINGINNFAPFAANQRRSKLRWQVFSANHMVLHQARKNRSQTAIYIPARMEYIVYSILRTRKPLMRNWNVFHIPVE</sequence>
<reference evidence="1 2" key="1">
    <citation type="submission" date="2024-04" db="EMBL/GenBank/DDBJ databases">
        <title>The reference genome of an endangered Asteraceae, Deinandra increscens subsp. villosa, native to the Central Coast of California.</title>
        <authorList>
            <person name="Guilliams M."/>
            <person name="Hasenstab-Lehman K."/>
            <person name="Meyer R."/>
            <person name="Mcevoy S."/>
        </authorList>
    </citation>
    <scope>NUCLEOTIDE SEQUENCE [LARGE SCALE GENOMIC DNA]</scope>
    <source>
        <tissue evidence="1">Leaf</tissue>
    </source>
</reference>
<dbReference type="Gene3D" id="2.170.270.10">
    <property type="entry name" value="SET domain"/>
    <property type="match status" value="1"/>
</dbReference>
<evidence type="ECO:0000313" key="1">
    <source>
        <dbReference type="EMBL" id="KAK9050830.1"/>
    </source>
</evidence>
<accession>A0AAP0C6V3</accession>
<dbReference type="EMBL" id="JBCNJP010000106">
    <property type="protein sequence ID" value="KAK9050830.1"/>
    <property type="molecule type" value="Genomic_DNA"/>
</dbReference>
<comment type="caution">
    <text evidence="1">The sequence shown here is derived from an EMBL/GenBank/DDBJ whole genome shotgun (WGS) entry which is preliminary data.</text>
</comment>